<organism evidence="1 2">
    <name type="scientific">Candidatus Tanganyikabacteria bacterium</name>
    <dbReference type="NCBI Taxonomy" id="2961651"/>
    <lineage>
        <taxon>Bacteria</taxon>
        <taxon>Bacillati</taxon>
        <taxon>Candidatus Sericytochromatia</taxon>
        <taxon>Candidatus Tanganyikabacteria</taxon>
    </lineage>
</organism>
<gene>
    <name evidence="1" type="ORF">FJZ00_04135</name>
</gene>
<evidence type="ECO:0000313" key="1">
    <source>
        <dbReference type="EMBL" id="MBM3274314.1"/>
    </source>
</evidence>
<name>A0A937X1N6_9BACT</name>
<comment type="caution">
    <text evidence="1">The sequence shown here is derived from an EMBL/GenBank/DDBJ whole genome shotgun (WGS) entry which is preliminary data.</text>
</comment>
<accession>A0A937X1N6</accession>
<dbReference type="Proteomes" id="UP000703893">
    <property type="component" value="Unassembled WGS sequence"/>
</dbReference>
<proteinExistence type="predicted"/>
<dbReference type="AlphaFoldDB" id="A0A937X1N6"/>
<sequence>MGRPSKKMCRYRVDVIGLHKEQNFSQFEVEAESPEDAIAKVAAATGKKTLKAHPITSDSLLRGWLAHLDDRIRLAMNV</sequence>
<reference evidence="1 2" key="1">
    <citation type="submission" date="2019-03" db="EMBL/GenBank/DDBJ databases">
        <title>Lake Tanganyika Metagenome-Assembled Genomes (MAGs).</title>
        <authorList>
            <person name="Tran P."/>
        </authorList>
    </citation>
    <scope>NUCLEOTIDE SEQUENCE [LARGE SCALE GENOMIC DNA]</scope>
    <source>
        <strain evidence="1">K_DeepCast_65m_m2_236</strain>
    </source>
</reference>
<evidence type="ECO:0000313" key="2">
    <source>
        <dbReference type="Proteomes" id="UP000703893"/>
    </source>
</evidence>
<protein>
    <submittedName>
        <fullName evidence="1">Uncharacterized protein</fullName>
    </submittedName>
</protein>
<dbReference type="EMBL" id="VGJX01000180">
    <property type="protein sequence ID" value="MBM3274314.1"/>
    <property type="molecule type" value="Genomic_DNA"/>
</dbReference>